<sequence length="411" mass="43473">MAKKTLAKQVPVPAAAEPLPVVEDSPATDLVSSEQPKNVDEYLAQQGGPEDGAEPEDAPPCSAPLDDENPAMSVAQVGGDAPESKKKKKKKKSKLKEEPAEEEGEEHDQGVHHQQDSEMVDVGAQDEAVIDQPEAEEGEAKEEGAEEAEKADEPEESAEGVEGNEGLQEDQGVEEDGEVEEDEAEGDEGMDEVGDVEEDAAEEEVVDAEEETLAAAVEEEADGEVEAEATEPPASEPEQDGEPEEATGKKKKKRNKKKKGQQPDESAPVAAAPESAAAGDAAEESIPEVGPGAEAGEDQEAQPEEPTEQGSEGRKKRRKRRKAAPVVEESADTAEPEAATQGDEGLLMRTSSSFAKIATSAVGWASSWIWGAPTIPEPVVEPSSDEDFKPVARLSKPHGTSKKGGKKKGRR</sequence>
<feature type="compositionally biased region" description="Basic residues" evidence="1">
    <location>
        <begin position="314"/>
        <end position="323"/>
    </location>
</feature>
<feature type="compositionally biased region" description="Acidic residues" evidence="1">
    <location>
        <begin position="167"/>
        <end position="229"/>
    </location>
</feature>
<feature type="compositionally biased region" description="Basic residues" evidence="1">
    <location>
        <begin position="395"/>
        <end position="411"/>
    </location>
</feature>
<proteinExistence type="predicted"/>
<feature type="compositionally biased region" description="Basic and acidic residues" evidence="1">
    <location>
        <begin position="107"/>
        <end position="116"/>
    </location>
</feature>
<feature type="compositionally biased region" description="Low complexity" evidence="1">
    <location>
        <begin position="263"/>
        <end position="280"/>
    </location>
</feature>
<feature type="region of interest" description="Disordered" evidence="1">
    <location>
        <begin position="374"/>
        <end position="411"/>
    </location>
</feature>
<feature type="compositionally biased region" description="Low complexity" evidence="1">
    <location>
        <begin position="10"/>
        <end position="23"/>
    </location>
</feature>
<reference evidence="2" key="1">
    <citation type="submission" date="2021-01" db="EMBL/GenBank/DDBJ databases">
        <authorList>
            <person name="Corre E."/>
            <person name="Pelletier E."/>
            <person name="Niang G."/>
            <person name="Scheremetjew M."/>
            <person name="Finn R."/>
            <person name="Kale V."/>
            <person name="Holt S."/>
            <person name="Cochrane G."/>
            <person name="Meng A."/>
            <person name="Brown T."/>
            <person name="Cohen L."/>
        </authorList>
    </citation>
    <scope>NUCLEOTIDE SEQUENCE</scope>
    <source>
        <strain evidence="2">NIES-381</strain>
    </source>
</reference>
<feature type="compositionally biased region" description="Basic residues" evidence="1">
    <location>
        <begin position="85"/>
        <end position="94"/>
    </location>
</feature>
<dbReference type="EMBL" id="HBGA01106628">
    <property type="protein sequence ID" value="CAD9028556.1"/>
    <property type="molecule type" value="Transcribed_RNA"/>
</dbReference>
<name>A0A7S1J0W5_9EUGL</name>
<feature type="region of interest" description="Disordered" evidence="1">
    <location>
        <begin position="1"/>
        <end position="347"/>
    </location>
</feature>
<evidence type="ECO:0000313" key="2">
    <source>
        <dbReference type="EMBL" id="CAD9028556.1"/>
    </source>
</evidence>
<feature type="compositionally biased region" description="Basic residues" evidence="1">
    <location>
        <begin position="249"/>
        <end position="260"/>
    </location>
</feature>
<accession>A0A7S1J0W5</accession>
<feature type="compositionally biased region" description="Acidic residues" evidence="1">
    <location>
        <begin position="295"/>
        <end position="307"/>
    </location>
</feature>
<feature type="compositionally biased region" description="Acidic residues" evidence="1">
    <location>
        <begin position="133"/>
        <end position="159"/>
    </location>
</feature>
<evidence type="ECO:0000256" key="1">
    <source>
        <dbReference type="SAM" id="MobiDB-lite"/>
    </source>
</evidence>
<gene>
    <name evidence="2" type="ORF">EGYM00392_LOCUS39691</name>
</gene>
<organism evidence="2">
    <name type="scientific">Eutreptiella gymnastica</name>
    <dbReference type="NCBI Taxonomy" id="73025"/>
    <lineage>
        <taxon>Eukaryota</taxon>
        <taxon>Discoba</taxon>
        <taxon>Euglenozoa</taxon>
        <taxon>Euglenida</taxon>
        <taxon>Spirocuta</taxon>
        <taxon>Euglenophyceae</taxon>
        <taxon>Eutreptiales</taxon>
        <taxon>Eutreptiaceae</taxon>
        <taxon>Eutreptiella</taxon>
    </lineage>
</organism>
<protein>
    <submittedName>
        <fullName evidence="2">Uncharacterized protein</fullName>
    </submittedName>
</protein>
<dbReference type="AlphaFoldDB" id="A0A7S1J0W5"/>